<protein>
    <submittedName>
        <fullName evidence="1">Uncharacterized protein</fullName>
    </submittedName>
</protein>
<reference evidence="1 2" key="1">
    <citation type="submission" date="2018-01" db="EMBL/GenBank/DDBJ databases">
        <title>Genome sequence of Iodobacter sp. strain PCH194 isolated from Indian Trans-Himalaya.</title>
        <authorList>
            <person name="Kumar V."/>
            <person name="Thakur V."/>
            <person name="Kumar S."/>
            <person name="Singh D."/>
        </authorList>
    </citation>
    <scope>NUCLEOTIDE SEQUENCE [LARGE SCALE GENOMIC DNA]</scope>
    <source>
        <strain evidence="1 2">PCH194</strain>
    </source>
</reference>
<name>A0A7G3G521_9NEIS</name>
<evidence type="ECO:0000313" key="1">
    <source>
        <dbReference type="EMBL" id="QBC42239.1"/>
    </source>
</evidence>
<proteinExistence type="predicted"/>
<organism evidence="1 2">
    <name type="scientific">Iodobacter fluviatilis</name>
    <dbReference type="NCBI Taxonomy" id="537"/>
    <lineage>
        <taxon>Bacteria</taxon>
        <taxon>Pseudomonadati</taxon>
        <taxon>Pseudomonadota</taxon>
        <taxon>Betaproteobacteria</taxon>
        <taxon>Neisseriales</taxon>
        <taxon>Chitinibacteraceae</taxon>
        <taxon>Iodobacter</taxon>
    </lineage>
</organism>
<dbReference type="KEGG" id="ifl:C1H71_00805"/>
<keyword evidence="2" id="KW-1185">Reference proteome</keyword>
<dbReference type="Proteomes" id="UP000515917">
    <property type="component" value="Chromosome"/>
</dbReference>
<dbReference type="EMBL" id="CP025781">
    <property type="protein sequence ID" value="QBC42239.1"/>
    <property type="molecule type" value="Genomic_DNA"/>
</dbReference>
<gene>
    <name evidence="1" type="ORF">C1H71_00805</name>
</gene>
<evidence type="ECO:0000313" key="2">
    <source>
        <dbReference type="Proteomes" id="UP000515917"/>
    </source>
</evidence>
<accession>A0A7G3G521</accession>
<sequence>MDWGRYGEVYDYNFHTGMLNLPEIDYIELRSRRVSPLLAFPLQRLHVTQAKTLNLVLAYCKITILAAG</sequence>
<dbReference type="AlphaFoldDB" id="A0A7G3G521"/>